<proteinExistence type="predicted"/>
<protein>
    <submittedName>
        <fullName evidence="1">Replication protein RepA</fullName>
    </submittedName>
</protein>
<sequence>MLGGKGWALRGKKVGDRGKMCYFFHITQILLGDQGNTMKDQLYISDVLYVDTESKEKPLTVNTQNTVQPVAFMRLGIFVPKPARSAQHSSVIDASELCSQFEYARSEGFTEISIVGPRLDMDTDFKVWIGIIRAFSKYGIFSNRIKLKFSEFAKDCGFPSKKLDSKLRASIHESLLKIRGKSISFKRGKDTRAGYNTGLIKVGFFDADKDIVELEADERLWELYYYDFRVVLQQHAIKALPRQEVAQAIYTFIASLPPNPAPISFDRLRDRLSLVSEIKEQNRVIKKAIAKLIDIGYLDASIVRKDNKNVLIVHKRTPKLTPVIG</sequence>
<name>A0A2G0PXG0_XENHO</name>
<dbReference type="Proteomes" id="UP000225433">
    <property type="component" value="Unassembled WGS sequence"/>
</dbReference>
<evidence type="ECO:0000313" key="1">
    <source>
        <dbReference type="EMBL" id="PHM51646.1"/>
    </source>
</evidence>
<gene>
    <name evidence="1" type="ORF">Xhom_04844</name>
</gene>
<dbReference type="EMBL" id="NJAI01000015">
    <property type="protein sequence ID" value="PHM51646.1"/>
    <property type="molecule type" value="Genomic_DNA"/>
</dbReference>
<dbReference type="AlphaFoldDB" id="A0A2G0PXG0"/>
<organism evidence="1 2">
    <name type="scientific">Xenorhabdus hominickii</name>
    <dbReference type="NCBI Taxonomy" id="351679"/>
    <lineage>
        <taxon>Bacteria</taxon>
        <taxon>Pseudomonadati</taxon>
        <taxon>Pseudomonadota</taxon>
        <taxon>Gammaproteobacteria</taxon>
        <taxon>Enterobacterales</taxon>
        <taxon>Morganellaceae</taxon>
        <taxon>Xenorhabdus</taxon>
    </lineage>
</organism>
<accession>A0A2G0PXG0</accession>
<comment type="caution">
    <text evidence="1">The sequence shown here is derived from an EMBL/GenBank/DDBJ whole genome shotgun (WGS) entry which is preliminary data.</text>
</comment>
<evidence type="ECO:0000313" key="2">
    <source>
        <dbReference type="Proteomes" id="UP000225433"/>
    </source>
</evidence>
<reference evidence="1 2" key="1">
    <citation type="journal article" date="2017" name="Nat. Microbiol.">
        <title>Natural product diversity associated with the nematode symbionts Photorhabdus and Xenorhabdus.</title>
        <authorList>
            <person name="Tobias N.J."/>
            <person name="Wolff H."/>
            <person name="Djahanschiri B."/>
            <person name="Grundmann F."/>
            <person name="Kronenwerth M."/>
            <person name="Shi Y.M."/>
            <person name="Simonyi S."/>
            <person name="Grun P."/>
            <person name="Shapiro-Ilan D."/>
            <person name="Pidot S.J."/>
            <person name="Stinear T.P."/>
            <person name="Ebersberger I."/>
            <person name="Bode H.B."/>
        </authorList>
    </citation>
    <scope>NUCLEOTIDE SEQUENCE [LARGE SCALE GENOMIC DNA]</scope>
    <source>
        <strain evidence="1 2">DSM 17903</strain>
    </source>
</reference>